<protein>
    <submittedName>
        <fullName evidence="1">Uncharacterized protein</fullName>
    </submittedName>
</protein>
<sequence length="781" mass="89380">MEKKHFKYEIGIMAYGSLIDDPGNELGPLIVKKIACTTPFEVEYGRLSKTRGGAPTLIPVKSGGASVNACLLVLDAKVSLPDAKSMLWRRETRIIGRSYVHPDKPGRNNVVVESVAGFQDCQIVLYTAIGSNIPGETTAMGLAKYAIDSILTNAGSHKMDGLRYLMSAIDNGIYTPFTTEFLEKILHRTETAGLLEAIAKLDLKRSIDRFRGYMIHRDSVDHLAVAGRIREAAGLADKLKIYSENYSFIGSRGRIYAKNADGDEAEEIICNCQNCQRKPDFSQRYQIYEPFLEAEAVDLELYLDSGRPYDDKLKVWHFVTGGTSSIGFEFSKGHLSISLCPKNEIEVKIENNFCYELILGSFFRKQSSMPQLFGKDFQTRKMKFLTQFSNSLYKKEFLQKTITVVRENSDGLRDEEANAIFNRLVDGELIDLDREVIEYGKMFKQVVANEEYLFLKFLEEKEFEPGELPVKRVEKSVRPIHFEDRSSIEFERLVFAYLLKTSHWDSLEWLGETGNDGGRDIWGVMAGETYCFQCANYRRMDLKKATEDINKLLLDKKVPMHWMLYCGGRVGNKVRETIKSYGLKAGIKTISIYTGGEFEELLRHHTPSLIKRFVEGETFPEPKIPDFAVVNTSLVVLVKGMFRDWLNHEILPSINSLFSIFKNVTHHQLSNIEMVFLIFVLYEISPDFDDNEELTEFSFDHFFIHLAESATQKIPILSLKEQESYQIRYNDFSSTHSSRSKKLPINSYSFHDFRTLEDGLKIEVFFTKGFDRHLELRIGIL</sequence>
<dbReference type="EMBL" id="WNXC01000010">
    <property type="protein sequence ID" value="MBB2151632.1"/>
    <property type="molecule type" value="Genomic_DNA"/>
</dbReference>
<dbReference type="Proteomes" id="UP000636110">
    <property type="component" value="Unassembled WGS sequence"/>
</dbReference>
<evidence type="ECO:0000313" key="1">
    <source>
        <dbReference type="EMBL" id="MBB2151632.1"/>
    </source>
</evidence>
<proteinExistence type="predicted"/>
<keyword evidence="2" id="KW-1185">Reference proteome</keyword>
<gene>
    <name evidence="1" type="ORF">GM920_22215</name>
</gene>
<evidence type="ECO:0000313" key="2">
    <source>
        <dbReference type="Proteomes" id="UP000636110"/>
    </source>
</evidence>
<comment type="caution">
    <text evidence="1">The sequence shown here is derived from an EMBL/GenBank/DDBJ whole genome shotgun (WGS) entry which is preliminary data.</text>
</comment>
<reference evidence="1 2" key="1">
    <citation type="submission" date="2019-11" db="EMBL/GenBank/DDBJ databases">
        <title>Description of Pedobacter sp. LMG 31462T.</title>
        <authorList>
            <person name="Carlier A."/>
            <person name="Qi S."/>
            <person name="Vandamme P."/>
        </authorList>
    </citation>
    <scope>NUCLEOTIDE SEQUENCE [LARGE SCALE GENOMIC DNA]</scope>
    <source>
        <strain evidence="1 2">LMG 31462</strain>
    </source>
</reference>
<accession>A0ABR6F317</accession>
<organism evidence="1 2">
    <name type="scientific">Pedobacter gandavensis</name>
    <dbReference type="NCBI Taxonomy" id="2679963"/>
    <lineage>
        <taxon>Bacteria</taxon>
        <taxon>Pseudomonadati</taxon>
        <taxon>Bacteroidota</taxon>
        <taxon>Sphingobacteriia</taxon>
        <taxon>Sphingobacteriales</taxon>
        <taxon>Sphingobacteriaceae</taxon>
        <taxon>Pedobacter</taxon>
    </lineage>
</organism>
<dbReference type="RefSeq" id="WP_182961595.1">
    <property type="nucleotide sequence ID" value="NZ_WNXC01000010.1"/>
</dbReference>
<name>A0ABR6F317_9SPHI</name>